<feature type="domain" description="Enoyl reductase (ER)" evidence="1">
    <location>
        <begin position="12"/>
        <end position="329"/>
    </location>
</feature>
<accession>A0A4P8IWX9</accession>
<dbReference type="KEGG" id="tvl:FAZ95_25010"/>
<dbReference type="Gene3D" id="3.90.180.10">
    <property type="entry name" value="Medium-chain alcohol dehydrogenases, catalytic domain"/>
    <property type="match status" value="1"/>
</dbReference>
<dbReference type="Proteomes" id="UP000298656">
    <property type="component" value="Chromosome 2"/>
</dbReference>
<sequence>MSFTAVYLTKDGDLFSAELKHLEDNVLDSNPLSEGEVVVRIEHSCINYKDGLAIANRSPVVRVWPMIAGVDGAGIVESSSAPKWKAGDRVVVTGWGLGETHWGCLAQRARLKADWLVALPGSFSTADAMSVGTAGFTAMLCCLAVRNEGVTPTSGDVLVTGASGGVGSVAVSILSSWGYRVVAATGKLNEADYLLALGAAEVLDRATLAAPGKPLQKERWAAVVDSVGSHTLANACAQTRYGGIVTACGLAQGMDFPASVAPFILRGVKLIGIDSVMCPMERRTSAWSALASDFDARKLDAITTVVGLGDVFATAEQILAGRVRGRTVVDVNRAP</sequence>
<dbReference type="SUPFAM" id="SSF51735">
    <property type="entry name" value="NAD(P)-binding Rossmann-fold domains"/>
    <property type="match status" value="1"/>
</dbReference>
<dbReference type="RefSeq" id="WP_137335207.1">
    <property type="nucleotide sequence ID" value="NZ_CP040078.1"/>
</dbReference>
<dbReference type="InterPro" id="IPR013149">
    <property type="entry name" value="ADH-like_C"/>
</dbReference>
<dbReference type="InterPro" id="IPR020843">
    <property type="entry name" value="ER"/>
</dbReference>
<dbReference type="Pfam" id="PF08240">
    <property type="entry name" value="ADH_N"/>
    <property type="match status" value="1"/>
</dbReference>
<keyword evidence="3" id="KW-1185">Reference proteome</keyword>
<evidence type="ECO:0000259" key="1">
    <source>
        <dbReference type="SMART" id="SM00829"/>
    </source>
</evidence>
<dbReference type="InterPro" id="IPR036291">
    <property type="entry name" value="NAD(P)-bd_dom_sf"/>
</dbReference>
<name>A0A4P8IWX9_9BURK</name>
<dbReference type="OrthoDB" id="9782155at2"/>
<dbReference type="NCBIfam" id="TIGR02823">
    <property type="entry name" value="oxido_YhdH"/>
    <property type="match status" value="1"/>
</dbReference>
<dbReference type="EMBL" id="CP040078">
    <property type="protein sequence ID" value="QCP52435.1"/>
    <property type="molecule type" value="Genomic_DNA"/>
</dbReference>
<dbReference type="Gene3D" id="3.40.50.720">
    <property type="entry name" value="NAD(P)-binding Rossmann-like Domain"/>
    <property type="match status" value="1"/>
</dbReference>
<organism evidence="2 3">
    <name type="scientific">Trinickia violacea</name>
    <dbReference type="NCBI Taxonomy" id="2571746"/>
    <lineage>
        <taxon>Bacteria</taxon>
        <taxon>Pseudomonadati</taxon>
        <taxon>Pseudomonadota</taxon>
        <taxon>Betaproteobacteria</taxon>
        <taxon>Burkholderiales</taxon>
        <taxon>Burkholderiaceae</taxon>
        <taxon>Trinickia</taxon>
    </lineage>
</organism>
<dbReference type="PANTHER" id="PTHR43677">
    <property type="entry name" value="SHORT-CHAIN DEHYDROGENASE/REDUCTASE"/>
    <property type="match status" value="1"/>
</dbReference>
<proteinExistence type="predicted"/>
<dbReference type="Pfam" id="PF00107">
    <property type="entry name" value="ADH_zinc_N"/>
    <property type="match status" value="1"/>
</dbReference>
<dbReference type="PANTHER" id="PTHR43677:SF1">
    <property type="entry name" value="ACRYLYL-COA REDUCTASE ACUI-RELATED"/>
    <property type="match status" value="1"/>
</dbReference>
<dbReference type="InterPro" id="IPR011032">
    <property type="entry name" value="GroES-like_sf"/>
</dbReference>
<dbReference type="AlphaFoldDB" id="A0A4P8IWX9"/>
<dbReference type="InterPro" id="IPR014188">
    <property type="entry name" value="Acrylyl-CoA_reductase_AcuI"/>
</dbReference>
<evidence type="ECO:0000313" key="3">
    <source>
        <dbReference type="Proteomes" id="UP000298656"/>
    </source>
</evidence>
<gene>
    <name evidence="2" type="ORF">FAZ95_25010</name>
</gene>
<protein>
    <submittedName>
        <fullName evidence="2">Oxidoreductase</fullName>
    </submittedName>
</protein>
<dbReference type="GO" id="GO:0043957">
    <property type="term" value="F:acryloyl-CoA reductase (NADPH) activity"/>
    <property type="evidence" value="ECO:0007669"/>
    <property type="project" value="TreeGrafter"/>
</dbReference>
<evidence type="ECO:0000313" key="2">
    <source>
        <dbReference type="EMBL" id="QCP52435.1"/>
    </source>
</evidence>
<dbReference type="CDD" id="cd08288">
    <property type="entry name" value="MDR_yhdh"/>
    <property type="match status" value="1"/>
</dbReference>
<dbReference type="InterPro" id="IPR051397">
    <property type="entry name" value="Zn-ADH-like_protein"/>
</dbReference>
<dbReference type="SUPFAM" id="SSF50129">
    <property type="entry name" value="GroES-like"/>
    <property type="match status" value="1"/>
</dbReference>
<reference evidence="2 3" key="1">
    <citation type="submission" date="2019-05" db="EMBL/GenBank/DDBJ databases">
        <title>Burkholderia sp. DHOD12, isolated from subtropical forest soil.</title>
        <authorList>
            <person name="Gao Z.-H."/>
            <person name="Qiu L.-H."/>
        </authorList>
    </citation>
    <scope>NUCLEOTIDE SEQUENCE [LARGE SCALE GENOMIC DNA]</scope>
    <source>
        <strain evidence="2 3">DHOD12</strain>
    </source>
</reference>
<dbReference type="SMART" id="SM00829">
    <property type="entry name" value="PKS_ER"/>
    <property type="match status" value="1"/>
</dbReference>
<dbReference type="InterPro" id="IPR013154">
    <property type="entry name" value="ADH-like_N"/>
</dbReference>